<accession>F2LVN0</accession>
<feature type="active site" evidence="8">
    <location>
        <position position="203"/>
    </location>
</feature>
<dbReference type="EC" id="3.5.1.2" evidence="8"/>
<evidence type="ECO:0000256" key="6">
    <source>
        <dbReference type="ARBA" id="ARBA00022840"/>
    </source>
</evidence>
<proteinExistence type="inferred from homology"/>
<comment type="function">
    <text evidence="8">Part of the phosphoribosylformylglycinamidine synthase complex involved in the purines biosynthetic pathway. Catalyzes the ATP-dependent conversion of formylglycinamide ribonucleotide (FGAR) and glutamine to yield formylglycinamidine ribonucleotide (FGAM) and glutamate. The FGAM synthase complex is composed of three subunits. PurQ produces an ammonia molecule by converting glutamine to glutamate. PurL transfers the ammonia molecule to FGAR to form FGAM in an ATP-dependent manner. PurS interacts with PurQ and PurL and is thought to assist in the transfer of the ammonia molecule from PurQ to PurL.</text>
</comment>
<dbReference type="OrthoDB" id="9804441at2"/>
<keyword evidence="10" id="KW-1185">Reference proteome</keyword>
<dbReference type="NCBIfam" id="TIGR01737">
    <property type="entry name" value="FGAM_synth_I"/>
    <property type="match status" value="1"/>
</dbReference>
<keyword evidence="7 8" id="KW-0315">Glutamine amidotransferase</keyword>
<name>F2LVN0_HIPMA</name>
<comment type="catalytic activity">
    <reaction evidence="8">
        <text>L-glutamine + H2O = L-glutamate + NH4(+)</text>
        <dbReference type="Rhea" id="RHEA:15889"/>
        <dbReference type="ChEBI" id="CHEBI:15377"/>
        <dbReference type="ChEBI" id="CHEBI:28938"/>
        <dbReference type="ChEBI" id="CHEBI:29985"/>
        <dbReference type="ChEBI" id="CHEBI:58359"/>
        <dbReference type="EC" id="3.5.1.2"/>
    </reaction>
</comment>
<dbReference type="EC" id="6.3.5.3" evidence="8"/>
<dbReference type="InterPro" id="IPR029062">
    <property type="entry name" value="Class_I_gatase-like"/>
</dbReference>
<organism evidence="9 10">
    <name type="scientific">Hippea maritima (strain ATCC 700847 / DSM 10411 / MH2)</name>
    <dbReference type="NCBI Taxonomy" id="760142"/>
    <lineage>
        <taxon>Bacteria</taxon>
        <taxon>Pseudomonadati</taxon>
        <taxon>Campylobacterota</taxon>
        <taxon>Desulfurellia</taxon>
        <taxon>Desulfurellales</taxon>
        <taxon>Hippeaceae</taxon>
        <taxon>Hippea</taxon>
    </lineage>
</organism>
<evidence type="ECO:0000313" key="10">
    <source>
        <dbReference type="Proteomes" id="UP000008139"/>
    </source>
</evidence>
<dbReference type="KEGG" id="hmr:Hipma_0844"/>
<evidence type="ECO:0000313" key="9">
    <source>
        <dbReference type="EMBL" id="AEA33814.1"/>
    </source>
</evidence>
<evidence type="ECO:0000256" key="5">
    <source>
        <dbReference type="ARBA" id="ARBA00022801"/>
    </source>
</evidence>
<dbReference type="GO" id="GO:0004642">
    <property type="term" value="F:phosphoribosylformylglycinamidine synthase activity"/>
    <property type="evidence" value="ECO:0007669"/>
    <property type="project" value="UniProtKB-UniRule"/>
</dbReference>
<dbReference type="AlphaFoldDB" id="F2LVN0"/>
<dbReference type="STRING" id="760142.Hipma_0844"/>
<dbReference type="HOGENOM" id="CLU_001031_3_1_7"/>
<reference evidence="9 10" key="1">
    <citation type="journal article" date="2011" name="Stand. Genomic Sci.">
        <title>Complete genome sequence of the thermophilic sulfur-reducer Hippea maritima type strain (MH(2)).</title>
        <authorList>
            <person name="Huntemann M."/>
            <person name="Lu M."/>
            <person name="Nolan M."/>
            <person name="Lapidus A."/>
            <person name="Lucas S."/>
            <person name="Hammon N."/>
            <person name="Deshpande S."/>
            <person name="Cheng J.F."/>
            <person name="Tapia R."/>
            <person name="Han C."/>
            <person name="Goodwin L."/>
            <person name="Pitluck S."/>
            <person name="Liolios K."/>
            <person name="Pagani I."/>
            <person name="Ivanova N."/>
            <person name="Ovchinikova G."/>
            <person name="Pati A."/>
            <person name="Chen A."/>
            <person name="Palaniappan K."/>
            <person name="Land M."/>
            <person name="Hauser L."/>
            <person name="Jeffries C.D."/>
            <person name="Detter J.C."/>
            <person name="Brambilla E.M."/>
            <person name="Rohde M."/>
            <person name="Spring S."/>
            <person name="Goker M."/>
            <person name="Woyke T."/>
            <person name="Bristow J."/>
            <person name="Eisen J.A."/>
            <person name="Markowitz V."/>
            <person name="Hugenholtz P."/>
            <person name="Kyrpides N.C."/>
            <person name="Klenk H.P."/>
            <person name="Mavromatis K."/>
        </authorList>
    </citation>
    <scope>NUCLEOTIDE SEQUENCE [LARGE SCALE GENOMIC DNA]</scope>
    <source>
        <strain evidence="10">ATCC 700847 / DSM 10411 / MH2</strain>
    </source>
</reference>
<dbReference type="PROSITE" id="PS51273">
    <property type="entry name" value="GATASE_TYPE_1"/>
    <property type="match status" value="1"/>
</dbReference>
<keyword evidence="5 8" id="KW-0378">Hydrolase</keyword>
<protein>
    <recommendedName>
        <fullName evidence="8">Phosphoribosylformylglycinamidine synthase subunit PurQ</fullName>
        <shortName evidence="8">FGAM synthase</shortName>
        <ecNumber evidence="8">6.3.5.3</ecNumber>
    </recommendedName>
    <alternativeName>
        <fullName evidence="8">Formylglycinamide ribonucleotide amidotransferase subunit I</fullName>
        <shortName evidence="8">FGAR amidotransferase I</shortName>
        <shortName evidence="8">FGAR-AT I</shortName>
    </alternativeName>
    <alternativeName>
        <fullName evidence="8">Glutaminase PurQ</fullName>
        <ecNumber evidence="8">3.5.1.2</ecNumber>
    </alternativeName>
    <alternativeName>
        <fullName evidence="8">Phosphoribosylformylglycinamidine synthase subunit I</fullName>
    </alternativeName>
</protein>
<evidence type="ECO:0000256" key="1">
    <source>
        <dbReference type="ARBA" id="ARBA00022490"/>
    </source>
</evidence>
<sequence length="223" mass="24805">MRVGIVRFLGTNCDFDCRYACDTLGIDSDFIWHEQTHIEGFDAVILPGGFSYGDYLRCGALAKFSPIMKAIGEFAKKGGYVMGICNGFQILLESGLLKGSLLKNKNLRFIHKDVYLRVEDSRCYFTDGLAGKTLKMPIAHGDGNYFCSEDYLKYLQDNEMIVLRYASKQGDVSDECNPNGSIYNIAGICNEDGNVFGLMPHPERAVGDLGNDGEYIWERLLGG</sequence>
<dbReference type="GO" id="GO:0005524">
    <property type="term" value="F:ATP binding"/>
    <property type="evidence" value="ECO:0007669"/>
    <property type="project" value="UniProtKB-KW"/>
</dbReference>
<dbReference type="PANTHER" id="PTHR47552:SF1">
    <property type="entry name" value="PHOSPHORIBOSYLFORMYLGLYCINAMIDINE SYNTHASE SUBUNIT PURQ"/>
    <property type="match status" value="1"/>
</dbReference>
<gene>
    <name evidence="8" type="primary">purQ</name>
    <name evidence="9" type="ordered locus">Hipma_0844</name>
</gene>
<keyword evidence="2 8" id="KW-0436">Ligase</keyword>
<dbReference type="NCBIfam" id="NF002957">
    <property type="entry name" value="PRK03619.1"/>
    <property type="match status" value="1"/>
</dbReference>
<dbReference type="PIRSF" id="PIRSF001586">
    <property type="entry name" value="FGAM_synth_I"/>
    <property type="match status" value="1"/>
</dbReference>
<keyword evidence="3 8" id="KW-0547">Nucleotide-binding</keyword>
<dbReference type="Pfam" id="PF13507">
    <property type="entry name" value="GATase_5"/>
    <property type="match status" value="1"/>
</dbReference>
<evidence type="ECO:0000256" key="3">
    <source>
        <dbReference type="ARBA" id="ARBA00022741"/>
    </source>
</evidence>
<dbReference type="CDD" id="cd01740">
    <property type="entry name" value="GATase1_FGAR_AT"/>
    <property type="match status" value="1"/>
</dbReference>
<comment type="subunit">
    <text evidence="8">Part of the FGAM synthase complex composed of 1 PurL, 1 PurQ and 2 PurS subunits.</text>
</comment>
<dbReference type="GO" id="GO:0006189">
    <property type="term" value="P:'de novo' IMP biosynthetic process"/>
    <property type="evidence" value="ECO:0007669"/>
    <property type="project" value="UniProtKB-UniRule"/>
</dbReference>
<feature type="active site" description="Nucleophile" evidence="8">
    <location>
        <position position="85"/>
    </location>
</feature>
<evidence type="ECO:0000256" key="8">
    <source>
        <dbReference type="HAMAP-Rule" id="MF_00421"/>
    </source>
</evidence>
<dbReference type="UniPathway" id="UPA00074">
    <property type="reaction ID" value="UER00128"/>
</dbReference>
<dbReference type="EMBL" id="CP002606">
    <property type="protein sequence ID" value="AEA33814.1"/>
    <property type="molecule type" value="Genomic_DNA"/>
</dbReference>
<comment type="subcellular location">
    <subcellularLocation>
        <location evidence="8">Cytoplasm</location>
    </subcellularLocation>
</comment>
<evidence type="ECO:0000256" key="2">
    <source>
        <dbReference type="ARBA" id="ARBA00022598"/>
    </source>
</evidence>
<reference evidence="10" key="2">
    <citation type="submission" date="2011-03" db="EMBL/GenBank/DDBJ databases">
        <title>The complete genome of Hippea maritima DSM 10411.</title>
        <authorList>
            <consortium name="US DOE Joint Genome Institute (JGI-PGF)"/>
            <person name="Lucas S."/>
            <person name="Copeland A."/>
            <person name="Lapidus A."/>
            <person name="Bruce D."/>
            <person name="Goodwin L."/>
            <person name="Pitluck S."/>
            <person name="Peters L."/>
            <person name="Kyrpides N."/>
            <person name="Mavromatis K."/>
            <person name="Pagani I."/>
            <person name="Ivanova N."/>
            <person name="Mikhailova N."/>
            <person name="Lu M."/>
            <person name="Detter J.C."/>
            <person name="Tapia R."/>
            <person name="Han C."/>
            <person name="Land M."/>
            <person name="Hauser L."/>
            <person name="Markowitz V."/>
            <person name="Cheng J.-F."/>
            <person name="Hugenholtz P."/>
            <person name="Woyke T."/>
            <person name="Wu D."/>
            <person name="Spring S."/>
            <person name="Schroeder M."/>
            <person name="Brambilla E."/>
            <person name="Klenk H.-P."/>
            <person name="Eisen J.A."/>
        </authorList>
    </citation>
    <scope>NUCLEOTIDE SEQUENCE [LARGE SCALE GENOMIC DNA]</scope>
    <source>
        <strain evidence="10">ATCC 700847 / DSM 10411 / MH2</strain>
    </source>
</reference>
<dbReference type="HAMAP" id="MF_00421">
    <property type="entry name" value="PurQ"/>
    <property type="match status" value="1"/>
</dbReference>
<dbReference type="eggNOG" id="COG0047">
    <property type="taxonomic scope" value="Bacteria"/>
</dbReference>
<dbReference type="Proteomes" id="UP000008139">
    <property type="component" value="Chromosome"/>
</dbReference>
<evidence type="ECO:0000256" key="7">
    <source>
        <dbReference type="ARBA" id="ARBA00022962"/>
    </source>
</evidence>
<keyword evidence="4 8" id="KW-0658">Purine biosynthesis</keyword>
<keyword evidence="6 8" id="KW-0067">ATP-binding</keyword>
<dbReference type="SUPFAM" id="SSF52317">
    <property type="entry name" value="Class I glutamine amidotransferase-like"/>
    <property type="match status" value="1"/>
</dbReference>
<comment type="pathway">
    <text evidence="8">Purine metabolism; IMP biosynthesis via de novo pathway; 5-amino-1-(5-phospho-D-ribosyl)imidazole from N(2)-formyl-N(1)-(5-phospho-D-ribosyl)glycinamide: step 1/2.</text>
</comment>
<feature type="active site" evidence="8">
    <location>
        <position position="201"/>
    </location>
</feature>
<evidence type="ECO:0000256" key="4">
    <source>
        <dbReference type="ARBA" id="ARBA00022755"/>
    </source>
</evidence>
<dbReference type="PANTHER" id="PTHR47552">
    <property type="entry name" value="PHOSPHORIBOSYLFORMYLGLYCINAMIDINE SYNTHASE SUBUNIT PURQ"/>
    <property type="match status" value="1"/>
</dbReference>
<keyword evidence="1 8" id="KW-0963">Cytoplasm</keyword>
<dbReference type="GO" id="GO:0005737">
    <property type="term" value="C:cytoplasm"/>
    <property type="evidence" value="ECO:0007669"/>
    <property type="project" value="UniProtKB-SubCell"/>
</dbReference>
<dbReference type="InParanoid" id="F2LVN0"/>
<dbReference type="SMART" id="SM01211">
    <property type="entry name" value="GATase_5"/>
    <property type="match status" value="1"/>
</dbReference>
<dbReference type="GO" id="GO:0004359">
    <property type="term" value="F:glutaminase activity"/>
    <property type="evidence" value="ECO:0007669"/>
    <property type="project" value="UniProtKB-EC"/>
</dbReference>
<dbReference type="RefSeq" id="WP_013681855.1">
    <property type="nucleotide sequence ID" value="NC_015318.1"/>
</dbReference>
<dbReference type="Gene3D" id="3.40.50.880">
    <property type="match status" value="1"/>
</dbReference>
<comment type="catalytic activity">
    <reaction evidence="8">
        <text>N(2)-formyl-N(1)-(5-phospho-beta-D-ribosyl)glycinamide + L-glutamine + ATP + H2O = 2-formamido-N(1)-(5-O-phospho-beta-D-ribosyl)acetamidine + L-glutamate + ADP + phosphate + H(+)</text>
        <dbReference type="Rhea" id="RHEA:17129"/>
        <dbReference type="ChEBI" id="CHEBI:15377"/>
        <dbReference type="ChEBI" id="CHEBI:15378"/>
        <dbReference type="ChEBI" id="CHEBI:29985"/>
        <dbReference type="ChEBI" id="CHEBI:30616"/>
        <dbReference type="ChEBI" id="CHEBI:43474"/>
        <dbReference type="ChEBI" id="CHEBI:58359"/>
        <dbReference type="ChEBI" id="CHEBI:147286"/>
        <dbReference type="ChEBI" id="CHEBI:147287"/>
        <dbReference type="ChEBI" id="CHEBI:456216"/>
        <dbReference type="EC" id="6.3.5.3"/>
    </reaction>
</comment>
<dbReference type="InterPro" id="IPR010075">
    <property type="entry name" value="PRibForGlyAmidine_synth_PurQ"/>
</dbReference>